<dbReference type="EMBL" id="KB707992">
    <property type="protein sequence ID" value="EMR83660.1"/>
    <property type="molecule type" value="Genomic_DNA"/>
</dbReference>
<feature type="region of interest" description="Disordered" evidence="1">
    <location>
        <begin position="40"/>
        <end position="72"/>
    </location>
</feature>
<reference evidence="3" key="1">
    <citation type="journal article" date="2013" name="Genome Announc.">
        <title>Draft genome sequence of Botrytis cinerea BcDW1, inoculum for noble rot of grape berries.</title>
        <authorList>
            <person name="Blanco-Ulate B."/>
            <person name="Allen G."/>
            <person name="Powell A.L."/>
            <person name="Cantu D."/>
        </authorList>
    </citation>
    <scope>NUCLEOTIDE SEQUENCE [LARGE SCALE GENOMIC DNA]</scope>
    <source>
        <strain evidence="3">BcDW1</strain>
    </source>
</reference>
<evidence type="ECO:0000256" key="1">
    <source>
        <dbReference type="SAM" id="MobiDB-lite"/>
    </source>
</evidence>
<feature type="compositionally biased region" description="Low complexity" evidence="1">
    <location>
        <begin position="54"/>
        <end position="69"/>
    </location>
</feature>
<sequence>MAKILRLRRQQRVLREKAGKMLQHDLHTIEALEEFEAEEQRLENERIEREKEQASSSSVAAGDDSFAFDPSLPPLSDAEIEALLAGVGTSGGMPVTSQGS</sequence>
<organism evidence="2 3">
    <name type="scientific">Botryotinia fuckeliana (strain BcDW1)</name>
    <name type="common">Noble rot fungus</name>
    <name type="synonym">Botrytis cinerea</name>
    <dbReference type="NCBI Taxonomy" id="1290391"/>
    <lineage>
        <taxon>Eukaryota</taxon>
        <taxon>Fungi</taxon>
        <taxon>Dikarya</taxon>
        <taxon>Ascomycota</taxon>
        <taxon>Pezizomycotina</taxon>
        <taxon>Leotiomycetes</taxon>
        <taxon>Helotiales</taxon>
        <taxon>Sclerotiniaceae</taxon>
        <taxon>Botrytis</taxon>
    </lineage>
</organism>
<feature type="compositionally biased region" description="Basic and acidic residues" evidence="1">
    <location>
        <begin position="40"/>
        <end position="53"/>
    </location>
</feature>
<proteinExistence type="predicted"/>
<dbReference type="Proteomes" id="UP000012045">
    <property type="component" value="Unassembled WGS sequence"/>
</dbReference>
<dbReference type="HOGENOM" id="CLU_084657_1_1_1"/>
<evidence type="ECO:0000313" key="3">
    <source>
        <dbReference type="Proteomes" id="UP000012045"/>
    </source>
</evidence>
<protein>
    <submittedName>
        <fullName evidence="2">Uncharacterized protein</fullName>
    </submittedName>
</protein>
<evidence type="ECO:0000313" key="2">
    <source>
        <dbReference type="EMBL" id="EMR83660.1"/>
    </source>
</evidence>
<gene>
    <name evidence="2" type="ORF">BcDW1_7717</name>
</gene>
<name>M7TQH8_BOTF1</name>
<dbReference type="AlphaFoldDB" id="M7TQH8"/>
<accession>M7TQH8</accession>